<dbReference type="OrthoDB" id="512920at2759"/>
<dbReference type="EMBL" id="ML742023">
    <property type="protein sequence ID" value="KAE8155366.1"/>
    <property type="molecule type" value="Genomic_DNA"/>
</dbReference>
<evidence type="ECO:0000256" key="1">
    <source>
        <dbReference type="ARBA" id="ARBA00006122"/>
    </source>
</evidence>
<feature type="domain" description="Glycosyl hydrolase family 13 catalytic" evidence="10">
    <location>
        <begin position="69"/>
        <end position="535"/>
    </location>
</feature>
<dbReference type="Gene3D" id="3.20.20.80">
    <property type="entry name" value="Glycosidases"/>
    <property type="match status" value="1"/>
</dbReference>
<dbReference type="FunFam" id="3.20.20.80:FF:000073">
    <property type="entry name" value="Alpha-1,3-glucan synthase Ags2"/>
    <property type="match status" value="1"/>
</dbReference>
<evidence type="ECO:0000256" key="4">
    <source>
        <dbReference type="ARBA" id="ARBA00022679"/>
    </source>
</evidence>
<dbReference type="InterPro" id="IPR058659">
    <property type="entry name" value="Mok11-13/Ags1-like_CBM"/>
</dbReference>
<proteinExistence type="inferred from homology"/>
<feature type="region of interest" description="Disordered" evidence="7">
    <location>
        <begin position="1629"/>
        <end position="1734"/>
    </location>
</feature>
<feature type="transmembrane region" description="Helical" evidence="8">
    <location>
        <begin position="2006"/>
        <end position="2023"/>
    </location>
</feature>
<feature type="transmembrane region" description="Helical" evidence="8">
    <location>
        <begin position="1071"/>
        <end position="1096"/>
    </location>
</feature>
<feature type="transmembrane region" description="Helical" evidence="8">
    <location>
        <begin position="2097"/>
        <end position="2117"/>
    </location>
</feature>
<dbReference type="Pfam" id="PF00128">
    <property type="entry name" value="Alpha-amylase"/>
    <property type="match status" value="1"/>
</dbReference>
<feature type="transmembrane region" description="Helical" evidence="8">
    <location>
        <begin position="2065"/>
        <end position="2085"/>
    </location>
</feature>
<feature type="transmembrane region" description="Helical" evidence="8">
    <location>
        <begin position="2247"/>
        <end position="2264"/>
    </location>
</feature>
<feature type="region of interest" description="Disordered" evidence="7">
    <location>
        <begin position="360"/>
        <end position="379"/>
    </location>
</feature>
<dbReference type="Pfam" id="PF26127">
    <property type="entry name" value="12TM_Mok13"/>
    <property type="match status" value="1"/>
</dbReference>
<dbReference type="GO" id="GO:0009277">
    <property type="term" value="C:fungal-type cell wall"/>
    <property type="evidence" value="ECO:0007669"/>
    <property type="project" value="TreeGrafter"/>
</dbReference>
<dbReference type="GO" id="GO:0047657">
    <property type="term" value="F:alpha-1,3-glucan synthase activity"/>
    <property type="evidence" value="ECO:0007669"/>
    <property type="project" value="UniProtKB-EC"/>
</dbReference>
<keyword evidence="9" id="KW-0732">Signal</keyword>
<dbReference type="SUPFAM" id="SSF51445">
    <property type="entry name" value="(Trans)glycosidases"/>
    <property type="match status" value="1"/>
</dbReference>
<dbReference type="FunFam" id="3.40.50.2000:FF:000058">
    <property type="entry name" value="Alpha-1,3-glucan synthase Ags1"/>
    <property type="match status" value="1"/>
</dbReference>
<dbReference type="InterPro" id="IPR058656">
    <property type="entry name" value="Mok11-13/Ags1-like_GH"/>
</dbReference>
<dbReference type="Pfam" id="PF26111">
    <property type="entry name" value="Ig_Mok13"/>
    <property type="match status" value="1"/>
</dbReference>
<feature type="compositionally biased region" description="Polar residues" evidence="7">
    <location>
        <begin position="1630"/>
        <end position="1663"/>
    </location>
</feature>
<sequence>MFWLEMQRVSFLILSLLSVHVFGWPYTESLKDYNLNENKTAEAPIDYWGEWPNHKYHPSPENWRFPVYTIFLDRLTNGDPSNDDINGTAFEHVVGSNQMRHGGDLVGLIDTLDYIRGMGFKGIYFAGTLLMNLPWAYDGYSPVDTTLLDMHHGTLEDWRRTITEIHDRDMYVIMDNTLATLSNYIGFKGHLNDSADFRADEYEVQYISDRQYADFKFGNEYNETCTYPKFWNETGFPITDGEVLELKGCYNSDFDQYGELEAFGNFPDWKRQLTKFASVQDRLREWHKPIRDIITRHSCIQIASLDIDGFRFDKAVQSTLEPLSEITAVYRECAKKYGKDNFFLPGEITSGDTFGSLYLGRGRQPDQQPESADAGAKLTNSSDTNFLRDDGYQALDAAAFHYTIYRSMTRFLGMDGNLVAGHDLPTDFIEAWNGMLVSNDFLNAYTGEMDPRHMYGVSNQDNFRWPAVKNGTDRYLLGLFIVTLELPGIPLILWGEEQAMYVFESTADNYLFGRQPMTYQTAWWTHGCMTMNTSKFYDFPNEKGRHGCHDITVTYDQRNPAHPLRNIMKRMFEIREQYPVANDGFYLQTLSQLTKDVYLPGSSTTPTVTGLWSVLRSYFPGVQKEASESHKPFWLVYQNDNKTVTYGGECSKKDTALIAPFKSGTKLKNLFYPHDEITVSDGPGEIQVENTTESYGCIKSMKLLPWEYRAYVESDSFLEPGPTVTEFVPGHDARLLSSSDTGQSVDIQLGYSKVMSCDGITKAISLNSTTAKGVTASLDTSSVSCSKITAKTSDHNYVGEVPTVWTWSAKLKNVHHGIHELAVKNVSTTSGTHTNAVDRFLFRVGSENNPLITPLSNYSTSLVHKSDDGSIYIQHDAAGADQYRYTTDWGLNWSNWTTYSGGNTTIDFRSWTGTDAQKWKGSHVRVQYFSRMTGSSDYIQEGDHGWKDGAARRFPHFWWNGPFNQYGYDSGLDNKMRFDVKKHRWLYDFVYEWPAVGQLSVWGMDKSGVPDSIEVYGDVANMSVVQKLPPSYLSSNVINITQLPPFPHLGWTISLNDANLSYELIPVGSGWAQLVLFILLWVLPILMALAGVFIFIRNFYRVKLNTDGNMAKDDKLPLLFWRKVREKVAGNDESEMVALPSDVAIAGAPEERRTVLIATMEYDIEDWKLKVKIGGLGVMAQLMSQHLKHQNLIWVVPCVGDIEYPEDTPAEPFIVNILDNPYLVSVQYHIVDNITYVLLDAPVFRQQTKAEPYPPRMDDLDSAIYYSAWNQCIAETIKRFPSIDLYHINDFHGCLAPLYLLPTRTIPVCLSLHNAEFQGLWPLRNPQEKKEVCSVFNLPVETATKYCQFGNVLNLLHTGASYVRFYQRGFGAVGVSAKYGKRSWARYPIFWSLDKIGSLPNPDPSDTGEVADADIHVQTYDERVHDKLQAQKWAGLNEDRNADLLVFVGRWSKQKGVDLIADVMPAILAARPQVQLICVGPIVDLYGRLAAIKLERIMAMFPGRVFSKPEFTILPPHVFSGADFALIPSRDEPFGLVAVEFGRKGALGIGSRIGGLGQMPGWWFTVESDATRHLLHQLRTAIKQALDSTAEAREEMRANSAKQHFPVLEWIQKLEGLQRTAIQIHHTKNKNTVTGPVPESQTYWETPSIRNTTVGLPGPTQSMGEGLDIPPGTVMQDVQAADGNRSSGLGRQLSLGRRAGPGQGRKRLGPQPPRGGDISEGPQDDETDADEEGTAAPQVDYISHEDAMAAVNNALGSQNLGASLGNSSTPSLAGPRASYMSVPGSPYNMSRASSPMPGTPSELPAYPGQSLLFPHSRNVSMLSLPSVVGDHNLGDQNQPVFELQKVDPTFTDSMGHFTRRFEDLLTDLNKKNSITDYCIETYLMKSERKFYDMYNDAQLKKQPKDGLVSSPNPDLSAEDRQYNRVSSATAASDSTDAETVGDSDVIDQWLARLGYKRPMAIQRFMRRRIGKWPVYALFLGLGQIIAANSAQMTLLVGQVGETATKVYIIAAIYCVSSICWWFLFSLFPAVIVLSLPWFIYAMAFIVIGVSPYGATSLGRAWAQNVAAGVYAAASSSGSLFFALNFGDQGAVPIKDWMFRASLIQGIQQLYTVALWYWSSRVTQAEVGGISSAALGSWKLTAVVMPIGAVCLIIGTLLALGLPKYYRQSPGKILFFYTSLLRRRIVLWFFFMVIVQNWFLAAAVGRNWSFLWSSQHAKTWEIVILVIFFFVILWVALMIMFRILSKEHSWILPVFGLSLGAPRWAQTWWGTSNIGHYLPWTTSLTAGAIASRCVWLWLGVLDEIQQVGLGMILLQTLTRVHVCFVLLAAQALGSIATICARGFAPNNMGPGDISPDVGTSVDKVGNAWFWIGLFFQLLASFGFLLFYRREQLNRP</sequence>
<feature type="transmembrane region" description="Helical" evidence="8">
    <location>
        <begin position="2183"/>
        <end position="2201"/>
    </location>
</feature>
<dbReference type="FunFam" id="3.40.50.2000:FF:000052">
    <property type="entry name" value="Alpha-1,3-glucan synthase Ags2"/>
    <property type="match status" value="1"/>
</dbReference>
<protein>
    <recommendedName>
        <fullName evidence="2">alpha-1,3-glucan synthase</fullName>
        <ecNumber evidence="2">2.4.1.183</ecNumber>
    </recommendedName>
</protein>
<dbReference type="InterPro" id="IPR058658">
    <property type="entry name" value="Mok11-13/Ags1-like_Ig_2"/>
</dbReference>
<dbReference type="Pfam" id="PF26108">
    <property type="entry name" value="GH_Mok13"/>
    <property type="match status" value="1"/>
</dbReference>
<dbReference type="CDD" id="cd11323">
    <property type="entry name" value="AmyAc_AGS"/>
    <property type="match status" value="1"/>
</dbReference>
<dbReference type="InterPro" id="IPR058655">
    <property type="entry name" value="Mok11-14/Ags1-like"/>
</dbReference>
<dbReference type="Gene3D" id="3.40.50.2000">
    <property type="entry name" value="Glycogen Phosphorylase B"/>
    <property type="match status" value="2"/>
</dbReference>
<feature type="transmembrane region" description="Helical" evidence="8">
    <location>
        <begin position="2276"/>
        <end position="2300"/>
    </location>
</feature>
<evidence type="ECO:0000256" key="2">
    <source>
        <dbReference type="ARBA" id="ARBA00012688"/>
    </source>
</evidence>
<dbReference type="Pfam" id="PF08323">
    <property type="entry name" value="Glyco_transf_5"/>
    <property type="match status" value="1"/>
</dbReference>
<feature type="transmembrane region" description="Helical" evidence="8">
    <location>
        <begin position="2030"/>
        <end position="2053"/>
    </location>
</feature>
<evidence type="ECO:0000256" key="7">
    <source>
        <dbReference type="SAM" id="MobiDB-lite"/>
    </source>
</evidence>
<dbReference type="SUPFAM" id="SSF53756">
    <property type="entry name" value="UDP-Glycosyltransferase/glycogen phosphorylase"/>
    <property type="match status" value="1"/>
</dbReference>
<dbReference type="Pfam" id="PF26114">
    <property type="entry name" value="Ig_2_Mok13"/>
    <property type="match status" value="1"/>
</dbReference>
<dbReference type="Pfam" id="PF13692">
    <property type="entry name" value="Glyco_trans_1_4"/>
    <property type="match status" value="1"/>
</dbReference>
<dbReference type="InterPro" id="IPR058657">
    <property type="entry name" value="Mok11-13/Ags1-like_Ig"/>
</dbReference>
<organism evidence="11 12">
    <name type="scientific">Aspergillus avenaceus</name>
    <dbReference type="NCBI Taxonomy" id="36643"/>
    <lineage>
        <taxon>Eukaryota</taxon>
        <taxon>Fungi</taxon>
        <taxon>Dikarya</taxon>
        <taxon>Ascomycota</taxon>
        <taxon>Pezizomycotina</taxon>
        <taxon>Eurotiomycetes</taxon>
        <taxon>Eurotiomycetidae</taxon>
        <taxon>Eurotiales</taxon>
        <taxon>Aspergillaceae</taxon>
        <taxon>Aspergillus</taxon>
        <taxon>Aspergillus subgen. Circumdati</taxon>
    </lineage>
</organism>
<feature type="transmembrane region" description="Helical" evidence="8">
    <location>
        <begin position="2221"/>
        <end position="2240"/>
    </location>
</feature>
<evidence type="ECO:0000313" key="11">
    <source>
        <dbReference type="EMBL" id="KAE8155366.1"/>
    </source>
</evidence>
<evidence type="ECO:0000259" key="10">
    <source>
        <dbReference type="SMART" id="SM00642"/>
    </source>
</evidence>
<reference evidence="11 12" key="1">
    <citation type="submission" date="2019-04" db="EMBL/GenBank/DDBJ databases">
        <title>Friends and foes A comparative genomics study of 23 Aspergillus species from section Flavi.</title>
        <authorList>
            <consortium name="DOE Joint Genome Institute"/>
            <person name="Kjaerbolling I."/>
            <person name="Vesth T."/>
            <person name="Frisvad J.C."/>
            <person name="Nybo J.L."/>
            <person name="Theobald S."/>
            <person name="Kildgaard S."/>
            <person name="Isbrandt T."/>
            <person name="Kuo A."/>
            <person name="Sato A."/>
            <person name="Lyhne E.K."/>
            <person name="Kogle M.E."/>
            <person name="Wiebenga A."/>
            <person name="Kun R.S."/>
            <person name="Lubbers R.J."/>
            <person name="Makela M.R."/>
            <person name="Barry K."/>
            <person name="Chovatia M."/>
            <person name="Clum A."/>
            <person name="Daum C."/>
            <person name="Haridas S."/>
            <person name="He G."/>
            <person name="LaButti K."/>
            <person name="Lipzen A."/>
            <person name="Mondo S."/>
            <person name="Riley R."/>
            <person name="Salamov A."/>
            <person name="Simmons B.A."/>
            <person name="Magnuson J.K."/>
            <person name="Henrissat B."/>
            <person name="Mortensen U.H."/>
            <person name="Larsen T.O."/>
            <person name="Devries R.P."/>
            <person name="Grigoriev I.V."/>
            <person name="Machida M."/>
            <person name="Baker S.E."/>
            <person name="Andersen M.R."/>
        </authorList>
    </citation>
    <scope>NUCLEOTIDE SEQUENCE [LARGE SCALE GENOMIC DNA]</scope>
    <source>
        <strain evidence="11 12">IBT 18842</strain>
    </source>
</reference>
<evidence type="ECO:0000256" key="3">
    <source>
        <dbReference type="ARBA" id="ARBA00022676"/>
    </source>
</evidence>
<evidence type="ECO:0000256" key="8">
    <source>
        <dbReference type="SAM" id="Phobius"/>
    </source>
</evidence>
<dbReference type="InterPro" id="IPR058654">
    <property type="entry name" value="Mok11-14/Ags1-like_TM"/>
</dbReference>
<evidence type="ECO:0000256" key="5">
    <source>
        <dbReference type="ARBA" id="ARBA00023316"/>
    </source>
</evidence>
<dbReference type="InterPro" id="IPR013534">
    <property type="entry name" value="Starch_synth_cat_dom"/>
</dbReference>
<evidence type="ECO:0000256" key="6">
    <source>
        <dbReference type="ARBA" id="ARBA00048960"/>
    </source>
</evidence>
<dbReference type="InterPro" id="IPR006047">
    <property type="entry name" value="GH13_cat_dom"/>
</dbReference>
<dbReference type="InterPro" id="IPR017853">
    <property type="entry name" value="GH"/>
</dbReference>
<keyword evidence="4" id="KW-0808">Transferase</keyword>
<dbReference type="Pfam" id="PF26122">
    <property type="entry name" value="CBM_Mok13"/>
    <property type="match status" value="1"/>
</dbReference>
<keyword evidence="8" id="KW-0812">Transmembrane</keyword>
<gene>
    <name evidence="11" type="ORF">BDV25DRAFT_1046</name>
</gene>
<feature type="transmembrane region" description="Helical" evidence="8">
    <location>
        <begin position="1972"/>
        <end position="1994"/>
    </location>
</feature>
<dbReference type="GO" id="GO:0070600">
    <property type="term" value="P:fungal-type cell wall (1-&gt;3)-alpha-glucan biosynthetic process"/>
    <property type="evidence" value="ECO:0007669"/>
    <property type="project" value="TreeGrafter"/>
</dbReference>
<feature type="region of interest" description="Disordered" evidence="7">
    <location>
        <begin position="1902"/>
        <end position="1938"/>
    </location>
</feature>
<feature type="transmembrane region" description="Helical" evidence="8">
    <location>
        <begin position="2366"/>
        <end position="2386"/>
    </location>
</feature>
<evidence type="ECO:0000313" key="12">
    <source>
        <dbReference type="Proteomes" id="UP000325780"/>
    </source>
</evidence>
<feature type="compositionally biased region" description="Acidic residues" evidence="7">
    <location>
        <begin position="1722"/>
        <end position="1733"/>
    </location>
</feature>
<evidence type="ECO:0000256" key="9">
    <source>
        <dbReference type="SAM" id="SignalP"/>
    </source>
</evidence>
<dbReference type="SMART" id="SM00642">
    <property type="entry name" value="Aamy"/>
    <property type="match status" value="1"/>
</dbReference>
<feature type="transmembrane region" description="Helical" evidence="8">
    <location>
        <begin position="2321"/>
        <end position="2343"/>
    </location>
</feature>
<keyword evidence="3" id="KW-0328">Glycosyltransferase</keyword>
<dbReference type="PANTHER" id="PTHR47182:SF7">
    <property type="entry name" value="ALPHA-1,3-GLUCAN SYNTHASE"/>
    <property type="match status" value="1"/>
</dbReference>
<dbReference type="PANTHER" id="PTHR47182">
    <property type="entry name" value="CELL WALL ALPHA-1,3-GLUCAN SYNTHASE AGS1-RELATED"/>
    <property type="match status" value="1"/>
</dbReference>
<dbReference type="Proteomes" id="UP000325780">
    <property type="component" value="Unassembled WGS sequence"/>
</dbReference>
<keyword evidence="8" id="KW-1133">Transmembrane helix</keyword>
<name>A0A5N6U9T1_ASPAV</name>
<comment type="similarity">
    <text evidence="1">Belongs to the glycosyltransferase group 1 family.</text>
</comment>
<feature type="chain" id="PRO_5024915942" description="alpha-1,3-glucan synthase" evidence="9">
    <location>
        <begin position="24"/>
        <end position="2394"/>
    </location>
</feature>
<comment type="catalytic activity">
    <reaction evidence="6">
        <text>[(1-&gt;3)-alpha-D-glucosyl](n) + UDP-alpha-D-glucose = [(1-&gt;3)-alpha-D-glucosyl](n+1) + UDP + H(+)</text>
        <dbReference type="Rhea" id="RHEA:19749"/>
        <dbReference type="Rhea" id="RHEA-COMP:11150"/>
        <dbReference type="Rhea" id="RHEA-COMP:11151"/>
        <dbReference type="ChEBI" id="CHEBI:15378"/>
        <dbReference type="ChEBI" id="CHEBI:28100"/>
        <dbReference type="ChEBI" id="CHEBI:58223"/>
        <dbReference type="ChEBI" id="CHEBI:58885"/>
        <dbReference type="EC" id="2.4.1.183"/>
    </reaction>
</comment>
<accession>A0A5N6U9T1</accession>
<dbReference type="EC" id="2.4.1.183" evidence="2"/>
<feature type="signal peptide" evidence="9">
    <location>
        <begin position="1"/>
        <end position="23"/>
    </location>
</feature>
<feature type="transmembrane region" description="Helical" evidence="8">
    <location>
        <begin position="2137"/>
        <end position="2162"/>
    </location>
</feature>
<keyword evidence="12" id="KW-1185">Reference proteome</keyword>
<keyword evidence="8" id="KW-0472">Membrane</keyword>
<keyword evidence="5" id="KW-0961">Cell wall biogenesis/degradation</keyword>